<keyword evidence="3" id="KW-1185">Reference proteome</keyword>
<gene>
    <name evidence="2" type="ORF">TorRG33x02_029960</name>
</gene>
<feature type="region of interest" description="Disordered" evidence="1">
    <location>
        <begin position="125"/>
        <end position="162"/>
    </location>
</feature>
<protein>
    <submittedName>
        <fullName evidence="2">Uncharacterized protein</fullName>
    </submittedName>
</protein>
<dbReference type="AlphaFoldDB" id="A0A2P5FTW9"/>
<sequence>MQVISPEGRKVSLYGPWHKHGSKTEHCFAKIDEGDKPTIEGITHPVSVKEPVTGGCSVAASVDLTIPGNETTAAVRRRSVTTVLNRVNREDHDTVSTPETRIPHVGKVKELAKLFKGTLFPKSQLGPSSSKLRRKSIKDMGHKQSPQPIKTQAPLYHDNGHDGIKVATKRKKANLENEGLEFRPLKFTSLKVSSTNITSER</sequence>
<dbReference type="InParanoid" id="A0A2P5FTW9"/>
<dbReference type="Proteomes" id="UP000237000">
    <property type="component" value="Unassembled WGS sequence"/>
</dbReference>
<evidence type="ECO:0000313" key="2">
    <source>
        <dbReference type="EMBL" id="POO01242.1"/>
    </source>
</evidence>
<organism evidence="2 3">
    <name type="scientific">Trema orientale</name>
    <name type="common">Charcoal tree</name>
    <name type="synonym">Celtis orientalis</name>
    <dbReference type="NCBI Taxonomy" id="63057"/>
    <lineage>
        <taxon>Eukaryota</taxon>
        <taxon>Viridiplantae</taxon>
        <taxon>Streptophyta</taxon>
        <taxon>Embryophyta</taxon>
        <taxon>Tracheophyta</taxon>
        <taxon>Spermatophyta</taxon>
        <taxon>Magnoliopsida</taxon>
        <taxon>eudicotyledons</taxon>
        <taxon>Gunneridae</taxon>
        <taxon>Pentapetalae</taxon>
        <taxon>rosids</taxon>
        <taxon>fabids</taxon>
        <taxon>Rosales</taxon>
        <taxon>Cannabaceae</taxon>
        <taxon>Trema</taxon>
    </lineage>
</organism>
<comment type="caution">
    <text evidence="2">The sequence shown here is derived from an EMBL/GenBank/DDBJ whole genome shotgun (WGS) entry which is preliminary data.</text>
</comment>
<evidence type="ECO:0000256" key="1">
    <source>
        <dbReference type="SAM" id="MobiDB-lite"/>
    </source>
</evidence>
<reference evidence="3" key="1">
    <citation type="submission" date="2016-06" db="EMBL/GenBank/DDBJ databases">
        <title>Parallel loss of symbiosis genes in relatives of nitrogen-fixing non-legume Parasponia.</title>
        <authorList>
            <person name="Van Velzen R."/>
            <person name="Holmer R."/>
            <person name="Bu F."/>
            <person name="Rutten L."/>
            <person name="Van Zeijl A."/>
            <person name="Liu W."/>
            <person name="Santuari L."/>
            <person name="Cao Q."/>
            <person name="Sharma T."/>
            <person name="Shen D."/>
            <person name="Roswanjaya Y."/>
            <person name="Wardhani T."/>
            <person name="Kalhor M.S."/>
            <person name="Jansen J."/>
            <person name="Van den Hoogen J."/>
            <person name="Gungor B."/>
            <person name="Hartog M."/>
            <person name="Hontelez J."/>
            <person name="Verver J."/>
            <person name="Yang W.-C."/>
            <person name="Schijlen E."/>
            <person name="Repin R."/>
            <person name="Schilthuizen M."/>
            <person name="Schranz E."/>
            <person name="Heidstra R."/>
            <person name="Miyata K."/>
            <person name="Fedorova E."/>
            <person name="Kohlen W."/>
            <person name="Bisseling T."/>
            <person name="Smit S."/>
            <person name="Geurts R."/>
        </authorList>
    </citation>
    <scope>NUCLEOTIDE SEQUENCE [LARGE SCALE GENOMIC DNA]</scope>
    <source>
        <strain evidence="3">cv. RG33-2</strain>
    </source>
</reference>
<evidence type="ECO:0000313" key="3">
    <source>
        <dbReference type="Proteomes" id="UP000237000"/>
    </source>
</evidence>
<proteinExistence type="predicted"/>
<dbReference type="EMBL" id="JXTC01000009">
    <property type="protein sequence ID" value="POO01242.1"/>
    <property type="molecule type" value="Genomic_DNA"/>
</dbReference>
<accession>A0A2P5FTW9</accession>
<name>A0A2P5FTW9_TREOI</name>